<evidence type="ECO:0000313" key="3">
    <source>
        <dbReference type="EMBL" id="KAL3534289.1"/>
    </source>
</evidence>
<gene>
    <name evidence="3" type="ORF">ACH5RR_002750</name>
</gene>
<dbReference type="SUPFAM" id="SSF53474">
    <property type="entry name" value="alpha/beta-Hydrolases"/>
    <property type="match status" value="1"/>
</dbReference>
<evidence type="ECO:0000256" key="1">
    <source>
        <dbReference type="ARBA" id="ARBA00010515"/>
    </source>
</evidence>
<comment type="caution">
    <text evidence="3">The sequence shown here is derived from an EMBL/GenBank/DDBJ whole genome shotgun (WGS) entry which is preliminary data.</text>
</comment>
<dbReference type="PANTHER" id="PTHR23024:SF135">
    <property type="entry name" value="CELL DEATH ASSOCIATED PROTEIN"/>
    <property type="match status" value="1"/>
</dbReference>
<accession>A0ABD3ATF4</accession>
<organism evidence="3 4">
    <name type="scientific">Cinchona calisaya</name>
    <dbReference type="NCBI Taxonomy" id="153742"/>
    <lineage>
        <taxon>Eukaryota</taxon>
        <taxon>Viridiplantae</taxon>
        <taxon>Streptophyta</taxon>
        <taxon>Embryophyta</taxon>
        <taxon>Tracheophyta</taxon>
        <taxon>Spermatophyta</taxon>
        <taxon>Magnoliopsida</taxon>
        <taxon>eudicotyledons</taxon>
        <taxon>Gunneridae</taxon>
        <taxon>Pentapetalae</taxon>
        <taxon>asterids</taxon>
        <taxon>lamiids</taxon>
        <taxon>Gentianales</taxon>
        <taxon>Rubiaceae</taxon>
        <taxon>Cinchonoideae</taxon>
        <taxon>Cinchoneae</taxon>
        <taxon>Cinchona</taxon>
    </lineage>
</organism>
<feature type="domain" description="Alpha/beta hydrolase fold-3" evidence="2">
    <location>
        <begin position="86"/>
        <end position="310"/>
    </location>
</feature>
<dbReference type="Gene3D" id="3.40.50.1820">
    <property type="entry name" value="alpha/beta hydrolase"/>
    <property type="match status" value="1"/>
</dbReference>
<dbReference type="AlphaFoldDB" id="A0ABD3ATF4"/>
<dbReference type="InterPro" id="IPR013094">
    <property type="entry name" value="AB_hydrolase_3"/>
</dbReference>
<dbReference type="PANTHER" id="PTHR23024">
    <property type="entry name" value="ARYLACETAMIDE DEACETYLASE"/>
    <property type="match status" value="1"/>
</dbReference>
<comment type="similarity">
    <text evidence="1">Belongs to the 'GDXG' lipolytic enzyme family.</text>
</comment>
<keyword evidence="4" id="KW-1185">Reference proteome</keyword>
<evidence type="ECO:0000313" key="4">
    <source>
        <dbReference type="Proteomes" id="UP001630127"/>
    </source>
</evidence>
<evidence type="ECO:0000259" key="2">
    <source>
        <dbReference type="Pfam" id="PF07859"/>
    </source>
</evidence>
<reference evidence="3 4" key="1">
    <citation type="submission" date="2024-11" db="EMBL/GenBank/DDBJ databases">
        <title>A near-complete genome assembly of Cinchona calisaya.</title>
        <authorList>
            <person name="Lian D.C."/>
            <person name="Zhao X.W."/>
            <person name="Wei L."/>
        </authorList>
    </citation>
    <scope>NUCLEOTIDE SEQUENCE [LARGE SCALE GENOMIC DNA]</scope>
    <source>
        <tissue evidence="3">Nenye</tissue>
    </source>
</reference>
<dbReference type="Pfam" id="PF07859">
    <property type="entry name" value="Abhydrolase_3"/>
    <property type="match status" value="1"/>
</dbReference>
<protein>
    <recommendedName>
        <fullName evidence="2">Alpha/beta hydrolase fold-3 domain-containing protein</fullName>
    </recommendedName>
</protein>
<dbReference type="InterPro" id="IPR029058">
    <property type="entry name" value="AB_hydrolase_fold"/>
</dbReference>
<proteinExistence type="inferred from homology"/>
<sequence length="340" mass="37698">MVQQKKVVEDVSGWLRVFDDGSVDRTWTGPPEVKFMSNSVPPHNEFIDGVATKDVVIDPKSGLRVRIYLPENTDGTNSDHHKLPIILHFPGGGFCISQADWYMYYAVYTRLARVARAIIVSVYLRLAPEHRLPAACDDGYATLLWLSSLAHGKVEPEPWLGAYADFTRVFLVGDSSGGNIVHQVAIRAGDDDLTPLKLAGAIPIHPGFVRKERSKSELEQPESPFLTLDMVDKFLNLALPIGSTKDHPITCPMGGSAVPQIKDLKLPPYLFCLAENDLIKDTEMEFYVAMKKANKEVDLLISSGVGHSFYLNKIAVDMDPNTAAETEKLFTGILEFIKKN</sequence>
<dbReference type="EMBL" id="JBJUIK010000002">
    <property type="protein sequence ID" value="KAL3534289.1"/>
    <property type="molecule type" value="Genomic_DNA"/>
</dbReference>
<dbReference type="InterPro" id="IPR050466">
    <property type="entry name" value="Carboxylest/Gibb_receptor"/>
</dbReference>
<name>A0ABD3ATF4_9GENT</name>
<dbReference type="Proteomes" id="UP001630127">
    <property type="component" value="Unassembled WGS sequence"/>
</dbReference>